<proteinExistence type="inferred from homology"/>
<comment type="similarity">
    <text evidence="1 5">Belongs to the bacterial ribosomal protein bL32 family.</text>
</comment>
<name>A0A432MHF4_9BACT</name>
<evidence type="ECO:0000256" key="2">
    <source>
        <dbReference type="ARBA" id="ARBA00022980"/>
    </source>
</evidence>
<keyword evidence="3 5" id="KW-0687">Ribonucleoprotein</keyword>
<dbReference type="InterPro" id="IPR002677">
    <property type="entry name" value="Ribosomal_bL32"/>
</dbReference>
<dbReference type="NCBIfam" id="TIGR01031">
    <property type="entry name" value="rpmF_bact"/>
    <property type="match status" value="1"/>
</dbReference>
<reference evidence="6 7" key="2">
    <citation type="submission" date="2019-01" db="EMBL/GenBank/DDBJ databases">
        <title>Tautonia sociabilis, a novel thermotolerant planctomycete of Isosphaeraceae family, isolated from a 4000 m deep subterranean habitat.</title>
        <authorList>
            <person name="Kovaleva O.L."/>
            <person name="Elcheninov A.G."/>
            <person name="Van Heerden E."/>
            <person name="Toshchakov S.V."/>
            <person name="Novikov A."/>
            <person name="Bonch-Osmolovskaya E.A."/>
            <person name="Kublanov I.V."/>
        </authorList>
    </citation>
    <scope>NUCLEOTIDE SEQUENCE [LARGE SCALE GENOMIC DNA]</scope>
    <source>
        <strain evidence="6 7">GM2012</strain>
    </source>
</reference>
<dbReference type="OrthoDB" id="9812874at2"/>
<evidence type="ECO:0000313" key="7">
    <source>
        <dbReference type="Proteomes" id="UP000280296"/>
    </source>
</evidence>
<accession>A0A432MHF4</accession>
<dbReference type="PANTHER" id="PTHR35534:SF1">
    <property type="entry name" value="LARGE RIBOSOMAL SUBUNIT PROTEIN BL32"/>
    <property type="match status" value="1"/>
</dbReference>
<keyword evidence="2 5" id="KW-0689">Ribosomal protein</keyword>
<dbReference type="EMBL" id="RYZH01000030">
    <property type="protein sequence ID" value="RUL86729.1"/>
    <property type="molecule type" value="Genomic_DNA"/>
</dbReference>
<organism evidence="6 7">
    <name type="scientific">Tautonia sociabilis</name>
    <dbReference type="NCBI Taxonomy" id="2080755"/>
    <lineage>
        <taxon>Bacteria</taxon>
        <taxon>Pseudomonadati</taxon>
        <taxon>Planctomycetota</taxon>
        <taxon>Planctomycetia</taxon>
        <taxon>Isosphaerales</taxon>
        <taxon>Isosphaeraceae</taxon>
        <taxon>Tautonia</taxon>
    </lineage>
</organism>
<evidence type="ECO:0000256" key="1">
    <source>
        <dbReference type="ARBA" id="ARBA00008560"/>
    </source>
</evidence>
<dbReference type="AlphaFoldDB" id="A0A432MHF4"/>
<evidence type="ECO:0000313" key="6">
    <source>
        <dbReference type="EMBL" id="RUL86729.1"/>
    </source>
</evidence>
<gene>
    <name evidence="5" type="primary">rpmF</name>
    <name evidence="6" type="ORF">TsocGM_15600</name>
</gene>
<dbReference type="PANTHER" id="PTHR35534">
    <property type="entry name" value="50S RIBOSOMAL PROTEIN L32"/>
    <property type="match status" value="1"/>
</dbReference>
<dbReference type="RefSeq" id="WP_126726391.1">
    <property type="nucleotide sequence ID" value="NZ_RYZH01000030.1"/>
</dbReference>
<protein>
    <recommendedName>
        <fullName evidence="4 5">Large ribosomal subunit protein bL32</fullName>
    </recommendedName>
</protein>
<dbReference type="HAMAP" id="MF_00340">
    <property type="entry name" value="Ribosomal_bL32"/>
    <property type="match status" value="1"/>
</dbReference>
<dbReference type="Gene3D" id="1.20.5.640">
    <property type="entry name" value="Single helix bin"/>
    <property type="match status" value="1"/>
</dbReference>
<evidence type="ECO:0000256" key="4">
    <source>
        <dbReference type="ARBA" id="ARBA00035178"/>
    </source>
</evidence>
<dbReference type="InterPro" id="IPR011332">
    <property type="entry name" value="Ribosomal_zn-bd"/>
</dbReference>
<keyword evidence="7" id="KW-1185">Reference proteome</keyword>
<sequence length="62" mass="7013">MAVPKRRTSKSKKGMRRSHDALQFTIVLIPCDQCGNLKPRHTVCPECGTYRGRQVVKVGDEE</sequence>
<reference evidence="6 7" key="1">
    <citation type="submission" date="2018-12" db="EMBL/GenBank/DDBJ databases">
        <authorList>
            <person name="Toschakov S.V."/>
        </authorList>
    </citation>
    <scope>NUCLEOTIDE SEQUENCE [LARGE SCALE GENOMIC DNA]</scope>
    <source>
        <strain evidence="6 7">GM2012</strain>
    </source>
</reference>
<evidence type="ECO:0000256" key="5">
    <source>
        <dbReference type="HAMAP-Rule" id="MF_00340"/>
    </source>
</evidence>
<evidence type="ECO:0000256" key="3">
    <source>
        <dbReference type="ARBA" id="ARBA00023274"/>
    </source>
</evidence>
<dbReference type="Proteomes" id="UP000280296">
    <property type="component" value="Unassembled WGS sequence"/>
</dbReference>
<dbReference type="Pfam" id="PF01783">
    <property type="entry name" value="Ribosomal_L32p"/>
    <property type="match status" value="1"/>
</dbReference>
<dbReference type="SUPFAM" id="SSF57829">
    <property type="entry name" value="Zn-binding ribosomal proteins"/>
    <property type="match status" value="1"/>
</dbReference>
<comment type="caution">
    <text evidence="6">The sequence shown here is derived from an EMBL/GenBank/DDBJ whole genome shotgun (WGS) entry which is preliminary data.</text>
</comment>
<dbReference type="GO" id="GO:0015934">
    <property type="term" value="C:large ribosomal subunit"/>
    <property type="evidence" value="ECO:0007669"/>
    <property type="project" value="InterPro"/>
</dbReference>
<dbReference type="GO" id="GO:0003735">
    <property type="term" value="F:structural constituent of ribosome"/>
    <property type="evidence" value="ECO:0007669"/>
    <property type="project" value="InterPro"/>
</dbReference>
<dbReference type="InterPro" id="IPR044957">
    <property type="entry name" value="Ribosomal_bL32_bact"/>
</dbReference>
<dbReference type="GO" id="GO:0006412">
    <property type="term" value="P:translation"/>
    <property type="evidence" value="ECO:0007669"/>
    <property type="project" value="UniProtKB-UniRule"/>
</dbReference>